<protein>
    <recommendedName>
        <fullName evidence="4">Integrase, catalytic region, zinc finger, CCHC-type, peptidase aspartic, catalytic</fullName>
    </recommendedName>
</protein>
<evidence type="ECO:0000313" key="2">
    <source>
        <dbReference type="EMBL" id="GJT33021.1"/>
    </source>
</evidence>
<proteinExistence type="predicted"/>
<feature type="compositionally biased region" description="Polar residues" evidence="1">
    <location>
        <begin position="301"/>
        <end position="352"/>
    </location>
</feature>
<dbReference type="EMBL" id="BQNB010014841">
    <property type="protein sequence ID" value="GJT33021.1"/>
    <property type="molecule type" value="Genomic_DNA"/>
</dbReference>
<reference evidence="2" key="1">
    <citation type="journal article" date="2022" name="Int. J. Mol. Sci.">
        <title>Draft Genome of Tanacetum Coccineum: Genomic Comparison of Closely Related Tanacetum-Family Plants.</title>
        <authorList>
            <person name="Yamashiro T."/>
            <person name="Shiraishi A."/>
            <person name="Nakayama K."/>
            <person name="Satake H."/>
        </authorList>
    </citation>
    <scope>NUCLEOTIDE SEQUENCE</scope>
</reference>
<organism evidence="2 3">
    <name type="scientific">Tanacetum coccineum</name>
    <dbReference type="NCBI Taxonomy" id="301880"/>
    <lineage>
        <taxon>Eukaryota</taxon>
        <taxon>Viridiplantae</taxon>
        <taxon>Streptophyta</taxon>
        <taxon>Embryophyta</taxon>
        <taxon>Tracheophyta</taxon>
        <taxon>Spermatophyta</taxon>
        <taxon>Magnoliopsida</taxon>
        <taxon>eudicotyledons</taxon>
        <taxon>Gunneridae</taxon>
        <taxon>Pentapetalae</taxon>
        <taxon>asterids</taxon>
        <taxon>campanulids</taxon>
        <taxon>Asterales</taxon>
        <taxon>Asteraceae</taxon>
        <taxon>Asteroideae</taxon>
        <taxon>Anthemideae</taxon>
        <taxon>Anthemidinae</taxon>
        <taxon>Tanacetum</taxon>
    </lineage>
</organism>
<evidence type="ECO:0008006" key="4">
    <source>
        <dbReference type="Google" id="ProtNLM"/>
    </source>
</evidence>
<keyword evidence="3" id="KW-1185">Reference proteome</keyword>
<dbReference type="Proteomes" id="UP001151760">
    <property type="component" value="Unassembled WGS sequence"/>
</dbReference>
<accession>A0ABQ5D0Z7</accession>
<evidence type="ECO:0000313" key="3">
    <source>
        <dbReference type="Proteomes" id="UP001151760"/>
    </source>
</evidence>
<gene>
    <name evidence="2" type="ORF">Tco_0923440</name>
</gene>
<feature type="region of interest" description="Disordered" evidence="1">
    <location>
        <begin position="301"/>
        <end position="363"/>
    </location>
</feature>
<comment type="caution">
    <text evidence="2">The sequence shown here is derived from an EMBL/GenBank/DDBJ whole genome shotgun (WGS) entry which is preliminary data.</text>
</comment>
<sequence length="599" mass="68066">MDVEHAFWFHIFNPAIESIPPPIKVEVPSELPKVSLVNASLKKLKFYLTLFDYVVNKRTTPDARTEDLLNEIMKVQTVFNQMDAAVQQFSVDKQCLEIAKKELFLENDRLLQQIMSQDVLLTVMNSMSLIGYTMNMDGKRKESCNLEAELLKSQNAFNDLLKSHTQLEKHCISLEFSIQLNQNKFQKYEYCDNQNALEIPEFFKINDLKAQLQDKDSTIYKLKDIIKSMRERQEIVEQAKEKQPLEKELDFACKHAKQTQELLVYVRDTCPNAIKLNEKKVAVTPKNKVKKARFVEPLTSLSNSKQVESSKTSDSNTPVLSSTGLKCSTSKCGSKPTGNKRNDMISQTPSRNIKNKAESQPRKVNKKNYVVKPIYDVDVKHSLLNANTESICATCKKSLFNGVHDMCFLDFVKNVNSHAKSAKKHKKENIWKPTGHVFTKVGFKWKLTGRTFTIVGNSCPLTRFTSANVVPPMKTTSHLVKTQKPELNVYSSKPKNVKNVDIPSSSSLVMTGYPDCSLLDSGTTILQELWGMVTISWEMDLEVAFWENTCFISNLKGVDLLSGSHDSNLYTISLDDMLKTSSIGLLSKASKTKSWLWHR</sequence>
<name>A0ABQ5D0Z7_9ASTR</name>
<evidence type="ECO:0000256" key="1">
    <source>
        <dbReference type="SAM" id="MobiDB-lite"/>
    </source>
</evidence>
<reference evidence="2" key="2">
    <citation type="submission" date="2022-01" db="EMBL/GenBank/DDBJ databases">
        <authorList>
            <person name="Yamashiro T."/>
            <person name="Shiraishi A."/>
            <person name="Satake H."/>
            <person name="Nakayama K."/>
        </authorList>
    </citation>
    <scope>NUCLEOTIDE SEQUENCE</scope>
</reference>